<dbReference type="Proteomes" id="UP001629235">
    <property type="component" value="Unassembled WGS sequence"/>
</dbReference>
<evidence type="ECO:0000313" key="2">
    <source>
        <dbReference type="Proteomes" id="UP001629235"/>
    </source>
</evidence>
<name>A0ACC7N427_9BURK</name>
<organism evidence="1 2">
    <name type="scientific">Paraburkholderia rhynchosiae</name>
    <dbReference type="NCBI Taxonomy" id="487049"/>
    <lineage>
        <taxon>Bacteria</taxon>
        <taxon>Pseudomonadati</taxon>
        <taxon>Pseudomonadota</taxon>
        <taxon>Betaproteobacteria</taxon>
        <taxon>Burkholderiales</taxon>
        <taxon>Burkholderiaceae</taxon>
        <taxon>Paraburkholderia</taxon>
    </lineage>
</organism>
<keyword evidence="2" id="KW-1185">Reference proteome</keyword>
<gene>
    <name evidence="1" type="ORF">PQR01_01810</name>
</gene>
<reference evidence="1 2" key="1">
    <citation type="journal article" date="2024" name="Chem. Sci.">
        <title>Discovery of megapolipeptins by genome mining of a Burkholderiales bacteria collection.</title>
        <authorList>
            <person name="Paulo B.S."/>
            <person name="Recchia M.J.J."/>
            <person name="Lee S."/>
            <person name="Fergusson C.H."/>
            <person name="Romanowski S.B."/>
            <person name="Hernandez A."/>
            <person name="Krull N."/>
            <person name="Liu D.Y."/>
            <person name="Cavanagh H."/>
            <person name="Bos A."/>
            <person name="Gray C.A."/>
            <person name="Murphy B.T."/>
            <person name="Linington R.G."/>
            <person name="Eustaquio A.S."/>
        </authorList>
    </citation>
    <scope>NUCLEOTIDE SEQUENCE [LARGE SCALE GENOMIC DNA]</scope>
    <source>
        <strain evidence="1 2">RL18-126-BIB-B</strain>
    </source>
</reference>
<comment type="caution">
    <text evidence="1">The sequence shown here is derived from an EMBL/GenBank/DDBJ whole genome shotgun (WGS) entry which is preliminary data.</text>
</comment>
<dbReference type="EMBL" id="JAQQDW010000002">
    <property type="protein sequence ID" value="MFM0102257.1"/>
    <property type="molecule type" value="Genomic_DNA"/>
</dbReference>
<protein>
    <submittedName>
        <fullName evidence="1">Uncharacterized protein</fullName>
    </submittedName>
</protein>
<sequence length="171" mass="17956">MTSPASALADAAQRLVLSLYEGGVLSPAVLERVIASVGRAPLDWQAISTVRATDRRSIREIVVAVMMPGNPLDNVERDFVSIIEHVTGLADAAAQRDGRTGQAASTKKKRPANAAASPEASEAEDDDALLAQLAGANRSRRKRASSSASAGRKLGFDLSNNAVPPKRSKGR</sequence>
<evidence type="ECO:0000313" key="1">
    <source>
        <dbReference type="EMBL" id="MFM0102257.1"/>
    </source>
</evidence>
<proteinExistence type="predicted"/>
<accession>A0ACC7N427</accession>